<dbReference type="PANTHER" id="PTHR44366:SF1">
    <property type="entry name" value="UDP-N-ACETYLGLUCOSAMINE--PEPTIDE N-ACETYLGLUCOSAMINYLTRANSFERASE 110 KDA SUBUNIT"/>
    <property type="match status" value="1"/>
</dbReference>
<dbReference type="Pfam" id="PF24125">
    <property type="entry name" value="Cds6_C"/>
    <property type="match status" value="1"/>
</dbReference>
<dbReference type="Proteomes" id="UP000020218">
    <property type="component" value="Unassembled WGS sequence"/>
</dbReference>
<evidence type="ECO:0000313" key="4">
    <source>
        <dbReference type="EMBL" id="EXI69394.1"/>
    </source>
</evidence>
<sequence>MLASLLPALRFALLVWVLGGAASAAFADNLADAQRLLKQGQQAAALDKIEEHLASNPADARGRFSKGLILVEMGRPADAMTVFSKLIEDYPELPEPYNNLAVLYAQQKQYDKARTALEMAIRIQPTYATAYENLGDIHARLAGQAYEKALQIDPAKKAAQRKLARVREVGSGGLGDAGASAARLSAAPDSPAAGVADRASAAAGTADEKEVAKMIEGWARAWSRKDAKAYFAHYAADFRPPRGMTRKAWEEGRLRPMRKPGRLLVEVEDIRVAFADGKATVRFRQTFTSPALTSTVAKTLVLVRSGSRWLIQEERVG</sequence>
<dbReference type="STRING" id="1454001.AW08_00606"/>
<dbReference type="InterPro" id="IPR037919">
    <property type="entry name" value="OGT"/>
</dbReference>
<dbReference type="InterPro" id="IPR056203">
    <property type="entry name" value="Cds6_C"/>
</dbReference>
<evidence type="ECO:0000313" key="5">
    <source>
        <dbReference type="Proteomes" id="UP000020218"/>
    </source>
</evidence>
<name>A0A011PSP3_9PROT</name>
<dbReference type="PANTHER" id="PTHR44366">
    <property type="entry name" value="UDP-N-ACETYLGLUCOSAMINE--PEPTIDE N-ACETYLGLUCOSAMINYLTRANSFERASE 110 KDA SUBUNIT"/>
    <property type="match status" value="1"/>
</dbReference>
<keyword evidence="5" id="KW-1185">Reference proteome</keyword>
<keyword evidence="1" id="KW-0802">TPR repeat</keyword>
<dbReference type="Gene3D" id="1.25.40.10">
    <property type="entry name" value="Tetratricopeptide repeat domain"/>
    <property type="match status" value="1"/>
</dbReference>
<dbReference type="InterPro" id="IPR019734">
    <property type="entry name" value="TPR_rpt"/>
</dbReference>
<dbReference type="AlphaFoldDB" id="A0A011PSP3"/>
<feature type="domain" description="Cds6 C-terminal" evidence="3">
    <location>
        <begin position="211"/>
        <end position="314"/>
    </location>
</feature>
<dbReference type="PATRIC" id="fig|1454001.3.peg.584"/>
<reference evidence="4" key="1">
    <citation type="submission" date="2014-02" db="EMBL/GenBank/DDBJ databases">
        <title>Expanding our view of genomic diversity in Candidatus Accumulibacter clades.</title>
        <authorList>
            <person name="Skennerton C.T."/>
            <person name="Barr J.J."/>
            <person name="Slater F.R."/>
            <person name="Bond P.L."/>
            <person name="Tyson G.W."/>
        </authorList>
    </citation>
    <scope>NUCLEOTIDE SEQUENCE [LARGE SCALE GENOMIC DNA]</scope>
</reference>
<keyword evidence="2" id="KW-0732">Signal</keyword>
<dbReference type="GO" id="GO:0006493">
    <property type="term" value="P:protein O-linked glycosylation"/>
    <property type="evidence" value="ECO:0007669"/>
    <property type="project" value="InterPro"/>
</dbReference>
<organism evidence="4 5">
    <name type="scientific">Candidatus Accumulibacter adjunctus</name>
    <dbReference type="NCBI Taxonomy" id="1454001"/>
    <lineage>
        <taxon>Bacteria</taxon>
        <taxon>Pseudomonadati</taxon>
        <taxon>Pseudomonadota</taxon>
        <taxon>Betaproteobacteria</taxon>
        <taxon>Candidatus Accumulibacter</taxon>
    </lineage>
</organism>
<evidence type="ECO:0000256" key="1">
    <source>
        <dbReference type="PROSITE-ProRule" id="PRU00339"/>
    </source>
</evidence>
<dbReference type="EMBL" id="JFAX01000002">
    <property type="protein sequence ID" value="EXI69394.1"/>
    <property type="molecule type" value="Genomic_DNA"/>
</dbReference>
<protein>
    <submittedName>
        <fullName evidence="4">Lipoprotein NlpI</fullName>
    </submittedName>
</protein>
<dbReference type="InterPro" id="IPR032710">
    <property type="entry name" value="NTF2-like_dom_sf"/>
</dbReference>
<dbReference type="GO" id="GO:0097363">
    <property type="term" value="F:protein O-acetylglucosaminyltransferase activity"/>
    <property type="evidence" value="ECO:0007669"/>
    <property type="project" value="TreeGrafter"/>
</dbReference>
<dbReference type="SUPFAM" id="SSF54427">
    <property type="entry name" value="NTF2-like"/>
    <property type="match status" value="1"/>
</dbReference>
<accession>A0A011PSP3</accession>
<dbReference type="SUPFAM" id="SSF48452">
    <property type="entry name" value="TPR-like"/>
    <property type="match status" value="1"/>
</dbReference>
<feature type="repeat" description="TPR" evidence="1">
    <location>
        <begin position="94"/>
        <end position="127"/>
    </location>
</feature>
<feature type="signal peptide" evidence="2">
    <location>
        <begin position="1"/>
        <end position="27"/>
    </location>
</feature>
<dbReference type="Pfam" id="PF14559">
    <property type="entry name" value="TPR_19"/>
    <property type="match status" value="1"/>
</dbReference>
<dbReference type="SMART" id="SM00028">
    <property type="entry name" value="TPR"/>
    <property type="match status" value="3"/>
</dbReference>
<dbReference type="InterPro" id="IPR011990">
    <property type="entry name" value="TPR-like_helical_dom_sf"/>
</dbReference>
<gene>
    <name evidence="4" type="ORF">AW08_00606</name>
</gene>
<evidence type="ECO:0000256" key="2">
    <source>
        <dbReference type="SAM" id="SignalP"/>
    </source>
</evidence>
<keyword evidence="4" id="KW-0449">Lipoprotein</keyword>
<dbReference type="Gene3D" id="3.10.450.50">
    <property type="match status" value="1"/>
</dbReference>
<comment type="caution">
    <text evidence="4">The sequence shown here is derived from an EMBL/GenBank/DDBJ whole genome shotgun (WGS) entry which is preliminary data.</text>
</comment>
<proteinExistence type="predicted"/>
<feature type="chain" id="PRO_5001461480" evidence="2">
    <location>
        <begin position="28"/>
        <end position="317"/>
    </location>
</feature>
<evidence type="ECO:0000259" key="3">
    <source>
        <dbReference type="Pfam" id="PF24125"/>
    </source>
</evidence>
<dbReference type="PROSITE" id="PS50005">
    <property type="entry name" value="TPR"/>
    <property type="match status" value="1"/>
</dbReference>